<comment type="caution">
    <text evidence="2">The sequence shown here is derived from an EMBL/GenBank/DDBJ whole genome shotgun (WGS) entry which is preliminary data.</text>
</comment>
<keyword evidence="1" id="KW-0472">Membrane</keyword>
<dbReference type="EMBL" id="JAYMYR010000009">
    <property type="protein sequence ID" value="KAK7341472.1"/>
    <property type="molecule type" value="Genomic_DNA"/>
</dbReference>
<accession>A0AAN9LSR1</accession>
<dbReference type="Proteomes" id="UP001374584">
    <property type="component" value="Unassembled WGS sequence"/>
</dbReference>
<evidence type="ECO:0000256" key="1">
    <source>
        <dbReference type="SAM" id="Phobius"/>
    </source>
</evidence>
<evidence type="ECO:0000313" key="3">
    <source>
        <dbReference type="Proteomes" id="UP001374584"/>
    </source>
</evidence>
<keyword evidence="3" id="KW-1185">Reference proteome</keyword>
<proteinExistence type="predicted"/>
<sequence length="106" mass="12112">MVGPTRSTPIRVAQEAKQINANLILPNYTASKDQRSDFSHTHGTHLPPTSDRSFNVVLYFSFFTLFSSFSLFISFLCFSTPWFSSQLCSFAFPSFEGTFLSKRFFK</sequence>
<protein>
    <submittedName>
        <fullName evidence="2">Uncharacterized protein</fullName>
    </submittedName>
</protein>
<feature type="transmembrane region" description="Helical" evidence="1">
    <location>
        <begin position="56"/>
        <end position="78"/>
    </location>
</feature>
<organism evidence="2 3">
    <name type="scientific">Phaseolus coccineus</name>
    <name type="common">Scarlet runner bean</name>
    <name type="synonym">Phaseolus multiflorus</name>
    <dbReference type="NCBI Taxonomy" id="3886"/>
    <lineage>
        <taxon>Eukaryota</taxon>
        <taxon>Viridiplantae</taxon>
        <taxon>Streptophyta</taxon>
        <taxon>Embryophyta</taxon>
        <taxon>Tracheophyta</taxon>
        <taxon>Spermatophyta</taxon>
        <taxon>Magnoliopsida</taxon>
        <taxon>eudicotyledons</taxon>
        <taxon>Gunneridae</taxon>
        <taxon>Pentapetalae</taxon>
        <taxon>rosids</taxon>
        <taxon>fabids</taxon>
        <taxon>Fabales</taxon>
        <taxon>Fabaceae</taxon>
        <taxon>Papilionoideae</taxon>
        <taxon>50 kb inversion clade</taxon>
        <taxon>NPAAA clade</taxon>
        <taxon>indigoferoid/millettioid clade</taxon>
        <taxon>Phaseoleae</taxon>
        <taxon>Phaseolus</taxon>
    </lineage>
</organism>
<dbReference type="AlphaFoldDB" id="A0AAN9LSR1"/>
<keyword evidence="1" id="KW-1133">Transmembrane helix</keyword>
<evidence type="ECO:0000313" key="2">
    <source>
        <dbReference type="EMBL" id="KAK7341472.1"/>
    </source>
</evidence>
<name>A0AAN9LSR1_PHACN</name>
<keyword evidence="1" id="KW-0812">Transmembrane</keyword>
<gene>
    <name evidence="2" type="ORF">VNO80_24402</name>
</gene>
<reference evidence="2 3" key="1">
    <citation type="submission" date="2024-01" db="EMBL/GenBank/DDBJ databases">
        <title>The genomes of 5 underutilized Papilionoideae crops provide insights into root nodulation and disease resistanc.</title>
        <authorList>
            <person name="Jiang F."/>
        </authorList>
    </citation>
    <scope>NUCLEOTIDE SEQUENCE [LARGE SCALE GENOMIC DNA]</scope>
    <source>
        <strain evidence="2">JINMINGXINNONG_FW02</strain>
        <tissue evidence="2">Leaves</tissue>
    </source>
</reference>